<evidence type="ECO:0000313" key="1">
    <source>
        <dbReference type="EMBL" id="OWM80236.1"/>
    </source>
</evidence>
<organism evidence="1 2">
    <name type="scientific">Punica granatum</name>
    <name type="common">Pomegranate</name>
    <dbReference type="NCBI Taxonomy" id="22663"/>
    <lineage>
        <taxon>Eukaryota</taxon>
        <taxon>Viridiplantae</taxon>
        <taxon>Streptophyta</taxon>
        <taxon>Embryophyta</taxon>
        <taxon>Tracheophyta</taxon>
        <taxon>Spermatophyta</taxon>
        <taxon>Magnoliopsida</taxon>
        <taxon>eudicotyledons</taxon>
        <taxon>Gunneridae</taxon>
        <taxon>Pentapetalae</taxon>
        <taxon>rosids</taxon>
        <taxon>malvids</taxon>
        <taxon>Myrtales</taxon>
        <taxon>Lythraceae</taxon>
        <taxon>Punica</taxon>
    </lineage>
</organism>
<name>A0A218X6B8_PUNGR</name>
<dbReference type="EMBL" id="MTKT01002241">
    <property type="protein sequence ID" value="OWM80236.1"/>
    <property type="molecule type" value="Genomic_DNA"/>
</dbReference>
<accession>A0A218X6B8</accession>
<protein>
    <submittedName>
        <fullName evidence="1">Uncharacterized protein</fullName>
    </submittedName>
</protein>
<evidence type="ECO:0000313" key="2">
    <source>
        <dbReference type="Proteomes" id="UP000197138"/>
    </source>
</evidence>
<dbReference type="Proteomes" id="UP000197138">
    <property type="component" value="Unassembled WGS sequence"/>
</dbReference>
<reference evidence="2" key="1">
    <citation type="journal article" date="2017" name="Plant J.">
        <title>The pomegranate (Punica granatum L.) genome and the genomics of punicalagin biosynthesis.</title>
        <authorList>
            <person name="Qin G."/>
            <person name="Xu C."/>
            <person name="Ming R."/>
            <person name="Tang H."/>
            <person name="Guyot R."/>
            <person name="Kramer E.M."/>
            <person name="Hu Y."/>
            <person name="Yi X."/>
            <person name="Qi Y."/>
            <person name="Xu X."/>
            <person name="Gao Z."/>
            <person name="Pan H."/>
            <person name="Jian J."/>
            <person name="Tian Y."/>
            <person name="Yue Z."/>
            <person name="Xu Y."/>
        </authorList>
    </citation>
    <scope>NUCLEOTIDE SEQUENCE [LARGE SCALE GENOMIC DNA]</scope>
    <source>
        <strain evidence="2">cv. Dabenzi</strain>
    </source>
</reference>
<gene>
    <name evidence="1" type="ORF">CDL15_Pgr026476</name>
</gene>
<dbReference type="AlphaFoldDB" id="A0A218X6B8"/>
<proteinExistence type="predicted"/>
<sequence>MEFGPTKDLRLGLGLVGDLTKGLGPAEDQWKGLGPVGDLTKGLGPTEDLRGYLHAEPLPCQSIKEEAREEFLERCEPVHHSSPVTGVSL</sequence>
<comment type="caution">
    <text evidence="1">The sequence shown here is derived from an EMBL/GenBank/DDBJ whole genome shotgun (WGS) entry which is preliminary data.</text>
</comment>